<organism evidence="1 2">
    <name type="scientific">Smittium culicis</name>
    <dbReference type="NCBI Taxonomy" id="133412"/>
    <lineage>
        <taxon>Eukaryota</taxon>
        <taxon>Fungi</taxon>
        <taxon>Fungi incertae sedis</taxon>
        <taxon>Zoopagomycota</taxon>
        <taxon>Kickxellomycotina</taxon>
        <taxon>Harpellomycetes</taxon>
        <taxon>Harpellales</taxon>
        <taxon>Legeriomycetaceae</taxon>
        <taxon>Smittium</taxon>
    </lineage>
</organism>
<dbReference type="EMBL" id="LSSN01004185">
    <property type="protein sequence ID" value="OMJ11989.1"/>
    <property type="molecule type" value="Genomic_DNA"/>
</dbReference>
<name>A0A1R1XBI0_9FUNG</name>
<accession>A0A1R1XBI0</accession>
<dbReference type="AlphaFoldDB" id="A0A1R1XBI0"/>
<dbReference type="Proteomes" id="UP000187283">
    <property type="component" value="Unassembled WGS sequence"/>
</dbReference>
<proteinExistence type="predicted"/>
<protein>
    <submittedName>
        <fullName evidence="1">Uncharacterized protein</fullName>
    </submittedName>
</protein>
<reference evidence="1 2" key="1">
    <citation type="submission" date="2017-01" db="EMBL/GenBank/DDBJ databases">
        <authorList>
            <person name="Mah S.A."/>
            <person name="Swanson W.J."/>
            <person name="Moy G.W."/>
            <person name="Vacquier V.D."/>
        </authorList>
    </citation>
    <scope>NUCLEOTIDE SEQUENCE [LARGE SCALE GENOMIC DNA]</scope>
    <source>
        <strain evidence="1 2">GSMNP</strain>
    </source>
</reference>
<evidence type="ECO:0000313" key="1">
    <source>
        <dbReference type="EMBL" id="OMJ11989.1"/>
    </source>
</evidence>
<sequence>MRVSFTKRQITSGESARRKRANFSSSIIPEANNVNYSIGYKLGPPNINIENGNELVESTLNTIIPVTIRQLIKADPEYRKSLIDVIKQRKVRLQGPQNSDSIPLLEKVVNNIFNENDNTKSCSIIKLPGKLNNHPLYFTFDTGDMVNFSY</sequence>
<evidence type="ECO:0000313" key="2">
    <source>
        <dbReference type="Proteomes" id="UP000187283"/>
    </source>
</evidence>
<comment type="caution">
    <text evidence="1">The sequence shown here is derived from an EMBL/GenBank/DDBJ whole genome shotgun (WGS) entry which is preliminary data.</text>
</comment>
<keyword evidence="2" id="KW-1185">Reference proteome</keyword>
<gene>
    <name evidence="1" type="ORF">AYI70_g9378</name>
</gene>